<gene>
    <name evidence="1" type="ORF">SAMN04488483_5396</name>
</gene>
<keyword evidence="1" id="KW-0503">Monooxygenase</keyword>
<reference evidence="1" key="1">
    <citation type="submission" date="2017-05" db="EMBL/GenBank/DDBJ databases">
        <authorList>
            <person name="Varghese N."/>
            <person name="Submissions S."/>
        </authorList>
    </citation>
    <scope>NUCLEOTIDE SEQUENCE</scope>
    <source>
        <strain evidence="1">LMG 28168</strain>
    </source>
</reference>
<name>A0ACD2UDC2_9PSED</name>
<keyword evidence="2" id="KW-1185">Reference proteome</keyword>
<evidence type="ECO:0000313" key="2">
    <source>
        <dbReference type="Proteomes" id="UP001158048"/>
    </source>
</evidence>
<comment type="caution">
    <text evidence="1">The sequence shown here is derived from an EMBL/GenBank/DDBJ whole genome shotgun (WGS) entry which is preliminary data.</text>
</comment>
<accession>A0ACD2UDC2</accession>
<evidence type="ECO:0000313" key="1">
    <source>
        <dbReference type="EMBL" id="SMQ30398.1"/>
    </source>
</evidence>
<proteinExistence type="predicted"/>
<dbReference type="EMBL" id="FXUY01000002">
    <property type="protein sequence ID" value="SMQ30398.1"/>
    <property type="molecule type" value="Genomic_DNA"/>
</dbReference>
<dbReference type="Proteomes" id="UP001158048">
    <property type="component" value="Unassembled WGS sequence"/>
</dbReference>
<keyword evidence="1" id="KW-0560">Oxidoreductase</keyword>
<organism evidence="1 2">
    <name type="scientific">Pseudomonas helmanticensis</name>
    <dbReference type="NCBI Taxonomy" id="1471381"/>
    <lineage>
        <taxon>Bacteria</taxon>
        <taxon>Pseudomonadati</taxon>
        <taxon>Pseudomonadota</taxon>
        <taxon>Gammaproteobacteria</taxon>
        <taxon>Pseudomonadales</taxon>
        <taxon>Pseudomonadaceae</taxon>
        <taxon>Pseudomonas</taxon>
    </lineage>
</organism>
<sequence length="98" mass="10611">MVSVALFVEMKAKPGKESEVDDFLRSALPLANAEPGTTSWFALKMSPSVFGIFDAFANDKDRDTHLNGPIAQALMSKAGYLLSEPPSIQKVEVLAAKR</sequence>
<protein>
    <submittedName>
        <fullName evidence="1">Quinol monooxygenase YgiN</fullName>
    </submittedName>
</protein>